<evidence type="ECO:0000256" key="2">
    <source>
        <dbReference type="ARBA" id="ARBA00004141"/>
    </source>
</evidence>
<evidence type="ECO:0000256" key="8">
    <source>
        <dbReference type="ARBA" id="ARBA00022989"/>
    </source>
</evidence>
<keyword evidence="7" id="KW-0249">Electron transport</keyword>
<keyword evidence="9" id="KW-0408">Iron</keyword>
<dbReference type="PANTHER" id="PTHR15422">
    <property type="entry name" value="OS05G0565100 PROTEIN"/>
    <property type="match status" value="1"/>
</dbReference>
<dbReference type="Pfam" id="PF03188">
    <property type="entry name" value="Cytochrom_B561"/>
    <property type="match status" value="1"/>
</dbReference>
<evidence type="ECO:0000256" key="5">
    <source>
        <dbReference type="ARBA" id="ARBA00022692"/>
    </source>
</evidence>
<keyword evidence="15" id="KW-1185">Reference proteome</keyword>
<evidence type="ECO:0000256" key="12">
    <source>
        <dbReference type="SAM" id="Phobius"/>
    </source>
</evidence>
<accession>A0A8T2N292</accession>
<feature type="transmembrane region" description="Helical" evidence="12">
    <location>
        <begin position="197"/>
        <end position="221"/>
    </location>
</feature>
<keyword evidence="6" id="KW-0479">Metal-binding</keyword>
<comment type="cofactor">
    <cofactor evidence="1">
        <name>heme b</name>
        <dbReference type="ChEBI" id="CHEBI:60344"/>
    </cofactor>
</comment>
<gene>
    <name evidence="14" type="ORF">JZ751_016313</name>
</gene>
<evidence type="ECO:0000313" key="15">
    <source>
        <dbReference type="Proteomes" id="UP000824540"/>
    </source>
</evidence>
<sequence>MRFDLRTRVAVRGQGSREFRIYRWMRRIAVIAAHVIVVGFTILITVLSRPGTSLFSWHPVCMSIAFCLCMTEGILLFWGQGCVLYCKSRRGRVCVHAVLQGMALVGGAVGVAFMVSSKCVSERPHMVSWHSVVGAFTMAASVLQGGAGLWLALSPRPPPHLRLYHSTCSLLVYLLVVAAVMLAMFTDWFQATVRGPLRLPLVLLPLLPALVVMSQVTRACLPKRTSSRDFITCHY</sequence>
<reference evidence="14" key="1">
    <citation type="thesis" date="2021" institute="BYU ScholarsArchive" country="Provo, UT, USA">
        <title>Applications of and Algorithms for Genome Assembly and Genomic Analyses with an Emphasis on Marine Teleosts.</title>
        <authorList>
            <person name="Pickett B.D."/>
        </authorList>
    </citation>
    <scope>NUCLEOTIDE SEQUENCE</scope>
    <source>
        <strain evidence="14">HI-2016</strain>
    </source>
</reference>
<comment type="caution">
    <text evidence="14">The sequence shown here is derived from an EMBL/GenBank/DDBJ whole genome shotgun (WGS) entry which is preliminary data.</text>
</comment>
<feature type="domain" description="Cytochrome b561" evidence="13">
    <location>
        <begin position="25"/>
        <end position="223"/>
    </location>
</feature>
<keyword evidence="10 12" id="KW-0472">Membrane</keyword>
<evidence type="ECO:0000256" key="1">
    <source>
        <dbReference type="ARBA" id="ARBA00001970"/>
    </source>
</evidence>
<dbReference type="InterPro" id="IPR006593">
    <property type="entry name" value="Cyt_b561/ferric_Rdtase_TM"/>
</dbReference>
<dbReference type="AlphaFoldDB" id="A0A8T2N292"/>
<feature type="transmembrane region" description="Helical" evidence="12">
    <location>
        <begin position="60"/>
        <end position="86"/>
    </location>
</feature>
<dbReference type="CDD" id="cd08761">
    <property type="entry name" value="Cyt_b561_CYB561D2_like"/>
    <property type="match status" value="1"/>
</dbReference>
<name>A0A8T2N292_9TELE</name>
<dbReference type="EC" id="7.2.1.3" evidence="11"/>
<keyword evidence="3" id="KW-0813">Transport</keyword>
<dbReference type="GO" id="GO:0140575">
    <property type="term" value="F:transmembrane monodehydroascorbate reductase activity"/>
    <property type="evidence" value="ECO:0007669"/>
    <property type="project" value="InterPro"/>
</dbReference>
<dbReference type="OrthoDB" id="432881at2759"/>
<evidence type="ECO:0000256" key="6">
    <source>
        <dbReference type="ARBA" id="ARBA00022723"/>
    </source>
</evidence>
<dbReference type="Proteomes" id="UP000824540">
    <property type="component" value="Unassembled WGS sequence"/>
</dbReference>
<dbReference type="PROSITE" id="PS50939">
    <property type="entry name" value="CYTOCHROME_B561"/>
    <property type="match status" value="1"/>
</dbReference>
<dbReference type="GO" id="GO:0140571">
    <property type="term" value="F:transmembrane ascorbate ferrireductase activity"/>
    <property type="evidence" value="ECO:0007669"/>
    <property type="project" value="UniProtKB-EC"/>
</dbReference>
<proteinExistence type="predicted"/>
<organism evidence="14 15">
    <name type="scientific">Albula glossodonta</name>
    <name type="common">roundjaw bonefish</name>
    <dbReference type="NCBI Taxonomy" id="121402"/>
    <lineage>
        <taxon>Eukaryota</taxon>
        <taxon>Metazoa</taxon>
        <taxon>Chordata</taxon>
        <taxon>Craniata</taxon>
        <taxon>Vertebrata</taxon>
        <taxon>Euteleostomi</taxon>
        <taxon>Actinopterygii</taxon>
        <taxon>Neopterygii</taxon>
        <taxon>Teleostei</taxon>
        <taxon>Albuliformes</taxon>
        <taxon>Albulidae</taxon>
        <taxon>Albula</taxon>
    </lineage>
</organism>
<feature type="transmembrane region" description="Helical" evidence="12">
    <location>
        <begin position="28"/>
        <end position="48"/>
    </location>
</feature>
<keyword evidence="8 12" id="KW-1133">Transmembrane helix</keyword>
<comment type="subcellular location">
    <subcellularLocation>
        <location evidence="2">Membrane</location>
        <topology evidence="2">Multi-pass membrane protein</topology>
    </subcellularLocation>
</comment>
<evidence type="ECO:0000313" key="14">
    <source>
        <dbReference type="EMBL" id="KAG9331978.1"/>
    </source>
</evidence>
<evidence type="ECO:0000256" key="11">
    <source>
        <dbReference type="ARBA" id="ARBA00024225"/>
    </source>
</evidence>
<dbReference type="GO" id="GO:0016020">
    <property type="term" value="C:membrane"/>
    <property type="evidence" value="ECO:0007669"/>
    <property type="project" value="UniProtKB-SubCell"/>
</dbReference>
<evidence type="ECO:0000256" key="10">
    <source>
        <dbReference type="ARBA" id="ARBA00023136"/>
    </source>
</evidence>
<evidence type="ECO:0000256" key="3">
    <source>
        <dbReference type="ARBA" id="ARBA00022448"/>
    </source>
</evidence>
<keyword evidence="4" id="KW-0349">Heme</keyword>
<evidence type="ECO:0000259" key="13">
    <source>
        <dbReference type="PROSITE" id="PS50939"/>
    </source>
</evidence>
<dbReference type="EMBL" id="JAFBMS010000267">
    <property type="protein sequence ID" value="KAG9331978.1"/>
    <property type="molecule type" value="Genomic_DNA"/>
</dbReference>
<feature type="transmembrane region" description="Helical" evidence="12">
    <location>
        <begin position="163"/>
        <end position="185"/>
    </location>
</feature>
<feature type="transmembrane region" description="Helical" evidence="12">
    <location>
        <begin position="93"/>
        <end position="115"/>
    </location>
</feature>
<dbReference type="GO" id="GO:0046872">
    <property type="term" value="F:metal ion binding"/>
    <property type="evidence" value="ECO:0007669"/>
    <property type="project" value="UniProtKB-KW"/>
</dbReference>
<evidence type="ECO:0000256" key="4">
    <source>
        <dbReference type="ARBA" id="ARBA00022617"/>
    </source>
</evidence>
<feature type="transmembrane region" description="Helical" evidence="12">
    <location>
        <begin position="127"/>
        <end position="151"/>
    </location>
</feature>
<evidence type="ECO:0000256" key="9">
    <source>
        <dbReference type="ARBA" id="ARBA00023004"/>
    </source>
</evidence>
<protein>
    <recommendedName>
        <fullName evidence="11">ascorbate ferrireductase (transmembrane)</fullName>
        <ecNumber evidence="11">7.2.1.3</ecNumber>
    </recommendedName>
</protein>
<keyword evidence="5 12" id="KW-0812">Transmembrane</keyword>
<dbReference type="Gene3D" id="1.20.120.1770">
    <property type="match status" value="1"/>
</dbReference>
<dbReference type="PANTHER" id="PTHR15422:SF9">
    <property type="entry name" value="TRANSMEMBRANE REDUCTASE CYB561D1-RELATED"/>
    <property type="match status" value="1"/>
</dbReference>
<dbReference type="SMART" id="SM00665">
    <property type="entry name" value="B561"/>
    <property type="match status" value="1"/>
</dbReference>
<evidence type="ECO:0000256" key="7">
    <source>
        <dbReference type="ARBA" id="ARBA00022982"/>
    </source>
</evidence>
<dbReference type="InterPro" id="IPR045150">
    <property type="entry name" value="CYB561D1/2"/>
</dbReference>